<dbReference type="KEGG" id="pej:FYC62_03395"/>
<evidence type="ECO:0000313" key="1">
    <source>
        <dbReference type="EMBL" id="QEK50821.1"/>
    </source>
</evidence>
<dbReference type="Proteomes" id="UP000323653">
    <property type="component" value="Chromosome"/>
</dbReference>
<accession>A0A5C0VGT4</accession>
<keyword evidence="2" id="KW-1185">Reference proteome</keyword>
<organism evidence="1 2">
    <name type="scientific">Pedobacter aquae</name>
    <dbReference type="NCBI Taxonomy" id="2605747"/>
    <lineage>
        <taxon>Bacteria</taxon>
        <taxon>Pseudomonadati</taxon>
        <taxon>Bacteroidota</taxon>
        <taxon>Sphingobacteriia</taxon>
        <taxon>Sphingobacteriales</taxon>
        <taxon>Sphingobacteriaceae</taxon>
        <taxon>Pedobacter</taxon>
    </lineage>
</organism>
<name>A0A5C0VGT4_9SPHI</name>
<protein>
    <submittedName>
        <fullName evidence="1">Uncharacterized protein</fullName>
    </submittedName>
</protein>
<sequence>MGCYFLLFPPILQTEVYELPTFSTQTSDSGLRTLNFLLFPPRLRTAVYELPTFFYAQTSDSGLRTSDSGPRTSDSGLWTSDSGLRTLNFHLILNPNPINQ</sequence>
<evidence type="ECO:0000313" key="2">
    <source>
        <dbReference type="Proteomes" id="UP000323653"/>
    </source>
</evidence>
<dbReference type="EMBL" id="CP043329">
    <property type="protein sequence ID" value="QEK50821.1"/>
    <property type="molecule type" value="Genomic_DNA"/>
</dbReference>
<gene>
    <name evidence="1" type="ORF">FYC62_03395</name>
</gene>
<dbReference type="AlphaFoldDB" id="A0A5C0VGT4"/>
<reference evidence="1 2" key="1">
    <citation type="submission" date="2019-08" db="EMBL/GenBank/DDBJ databases">
        <title>Pedobacter sp. nov., isolated from Han river, South Korea.</title>
        <authorList>
            <person name="Lee D.-H."/>
            <person name="Kim Y.-S."/>
            <person name="Hwang E.-M."/>
            <person name="Le Tran T.C."/>
            <person name="Cha C.-J."/>
        </authorList>
    </citation>
    <scope>NUCLEOTIDE SEQUENCE [LARGE SCALE GENOMIC DNA]</scope>
    <source>
        <strain evidence="1 2">CJ43</strain>
    </source>
</reference>
<proteinExistence type="predicted"/>